<dbReference type="PANTHER" id="PTHR21461">
    <property type="entry name" value="GLYCOSYLTRANSFERASE FAMILY 92 PROTEIN"/>
    <property type="match status" value="1"/>
</dbReference>
<reference evidence="11 12" key="2">
    <citation type="submission" date="2019-01" db="EMBL/GenBank/DDBJ databases">
        <title>The decoding of complex shrimp genome reveals the adaptation for benthos swimmer, frequently molting mechanism and breeding impact on genome.</title>
        <authorList>
            <person name="Sun Y."/>
            <person name="Gao Y."/>
            <person name="Yu Y."/>
        </authorList>
    </citation>
    <scope>NUCLEOTIDE SEQUENCE [LARGE SCALE GENOMIC DNA]</scope>
    <source>
        <tissue evidence="11">Muscle</tissue>
    </source>
</reference>
<protein>
    <recommendedName>
        <fullName evidence="8">Glycosyltransferase family 92 protein</fullName>
        <ecNumber evidence="8">2.4.1.-</ecNumber>
    </recommendedName>
</protein>
<evidence type="ECO:0000256" key="5">
    <source>
        <dbReference type="ARBA" id="ARBA00022692"/>
    </source>
</evidence>
<accession>A0A3R7MDJ4</accession>
<proteinExistence type="inferred from homology"/>
<feature type="signal peptide" evidence="10">
    <location>
        <begin position="1"/>
        <end position="33"/>
    </location>
</feature>
<name>A0A3R7MDJ4_PENVA</name>
<evidence type="ECO:0000256" key="2">
    <source>
        <dbReference type="ARBA" id="ARBA00007647"/>
    </source>
</evidence>
<comment type="similarity">
    <text evidence="2 8">Belongs to the glycosyltransferase 92 family.</text>
</comment>
<dbReference type="InterPro" id="IPR008166">
    <property type="entry name" value="Glyco_transf_92"/>
</dbReference>
<feature type="region of interest" description="Disordered" evidence="9">
    <location>
        <begin position="67"/>
        <end position="142"/>
    </location>
</feature>
<gene>
    <name evidence="11" type="ORF">C7M84_008144</name>
</gene>
<organism evidence="11 12">
    <name type="scientific">Penaeus vannamei</name>
    <name type="common">Whiteleg shrimp</name>
    <name type="synonym">Litopenaeus vannamei</name>
    <dbReference type="NCBI Taxonomy" id="6689"/>
    <lineage>
        <taxon>Eukaryota</taxon>
        <taxon>Metazoa</taxon>
        <taxon>Ecdysozoa</taxon>
        <taxon>Arthropoda</taxon>
        <taxon>Crustacea</taxon>
        <taxon>Multicrustacea</taxon>
        <taxon>Malacostraca</taxon>
        <taxon>Eumalacostraca</taxon>
        <taxon>Eucarida</taxon>
        <taxon>Decapoda</taxon>
        <taxon>Dendrobranchiata</taxon>
        <taxon>Penaeoidea</taxon>
        <taxon>Penaeidae</taxon>
        <taxon>Penaeus</taxon>
    </lineage>
</organism>
<keyword evidence="6" id="KW-1133">Transmembrane helix</keyword>
<feature type="chain" id="PRO_5018666269" description="Glycosyltransferase family 92 protein" evidence="10">
    <location>
        <begin position="34"/>
        <end position="646"/>
    </location>
</feature>
<dbReference type="GO" id="GO:0016757">
    <property type="term" value="F:glycosyltransferase activity"/>
    <property type="evidence" value="ECO:0007669"/>
    <property type="project" value="UniProtKB-UniRule"/>
</dbReference>
<evidence type="ECO:0000313" key="11">
    <source>
        <dbReference type="EMBL" id="ROT73479.1"/>
    </source>
</evidence>
<dbReference type="EMBL" id="QCYY01002026">
    <property type="protein sequence ID" value="ROT73479.1"/>
    <property type="molecule type" value="Genomic_DNA"/>
</dbReference>
<comment type="subcellular location">
    <subcellularLocation>
        <location evidence="1">Membrane</location>
        <topology evidence="1">Single-pass membrane protein</topology>
    </subcellularLocation>
</comment>
<evidence type="ECO:0000256" key="8">
    <source>
        <dbReference type="RuleBase" id="RU366017"/>
    </source>
</evidence>
<dbReference type="PANTHER" id="PTHR21461:SF83">
    <property type="entry name" value="GLYCOSYLTRANSFERASE FAMILY 92 PROTEIN"/>
    <property type="match status" value="1"/>
</dbReference>
<feature type="compositionally biased region" description="Basic and acidic residues" evidence="9">
    <location>
        <begin position="67"/>
        <end position="140"/>
    </location>
</feature>
<evidence type="ECO:0000256" key="10">
    <source>
        <dbReference type="SAM" id="SignalP"/>
    </source>
</evidence>
<sequence length="646" mass="73502">MNMYIRRLRLPLKHFLWFATCLLTFALLKPAHKTEITPVRWRKPADTISYWLKTAHNLTIEDLKYPNKNEGESRYEGKNSHVANSHEGKNSHDTTSHEGKNSHVANSHEGKTSHEGKNSHDANSHEGKNSHVANSHEGKTSHAAAHTAKCDCAFERRVTDFLLSKEYEKKIARLNATMLELLESSHPNLPASFLHRRGLAGGCDLLPSQFEASESILLYSAFYDPRTGSGEGRRGRRRRSEFGLELMLCQPPCVRILGMSRARIRTRCVPAVVRRPGRAGGHHIDYQEKDREHLMPFLFTCPLPDPVAHLLPPAVSLAPLPCHPAKNVLKVVGGRERASSAFVGEQGGKDPPTWSVAVCGPALYYYNEDFSDRLIEWLETLRAMGVAKVFLYETDVAPTLSQVLRHYEQDGLVSTLPYSYPPPYPNHPVTRWIWRHLEPVKMFSQENVYFSDCVLRHMHEYRFIAHFDPDEVPVLPHHQTLPGLVAELLRSSSGSIHPAYALQMINFYDDLLPAEEERDLPPFLWVLRHTTRLGQGAGYLMGKSKPIFDMDVTRGVFSHAQVTCVNLTGMCRYALKRVSPTLAYVGHFKGICGPEDSPQSWKIVAEAKDATLRARRMARMFLWRTLRGRRMWIRQCECRFPSRPLK</sequence>
<dbReference type="Pfam" id="PF01697">
    <property type="entry name" value="Glyco_transf_92"/>
    <property type="match status" value="1"/>
</dbReference>
<evidence type="ECO:0000256" key="4">
    <source>
        <dbReference type="ARBA" id="ARBA00022679"/>
    </source>
</evidence>
<evidence type="ECO:0000256" key="6">
    <source>
        <dbReference type="ARBA" id="ARBA00022989"/>
    </source>
</evidence>
<keyword evidence="5" id="KW-0812">Transmembrane</keyword>
<dbReference type="EC" id="2.4.1.-" evidence="8"/>
<keyword evidence="7" id="KW-0472">Membrane</keyword>
<dbReference type="AlphaFoldDB" id="A0A3R7MDJ4"/>
<evidence type="ECO:0000256" key="3">
    <source>
        <dbReference type="ARBA" id="ARBA00022676"/>
    </source>
</evidence>
<reference evidence="11 12" key="1">
    <citation type="submission" date="2018-04" db="EMBL/GenBank/DDBJ databases">
        <authorList>
            <person name="Zhang X."/>
            <person name="Yuan J."/>
            <person name="Li F."/>
            <person name="Xiang J."/>
        </authorList>
    </citation>
    <scope>NUCLEOTIDE SEQUENCE [LARGE SCALE GENOMIC DNA]</scope>
    <source>
        <tissue evidence="11">Muscle</tissue>
    </source>
</reference>
<keyword evidence="4 8" id="KW-0808">Transferase</keyword>
<comment type="caution">
    <text evidence="11">The sequence shown here is derived from an EMBL/GenBank/DDBJ whole genome shotgun (WGS) entry which is preliminary data.</text>
</comment>
<dbReference type="Proteomes" id="UP000283509">
    <property type="component" value="Unassembled WGS sequence"/>
</dbReference>
<keyword evidence="3 8" id="KW-0328">Glycosyltransferase</keyword>
<evidence type="ECO:0000256" key="1">
    <source>
        <dbReference type="ARBA" id="ARBA00004167"/>
    </source>
</evidence>
<dbReference type="GO" id="GO:0005737">
    <property type="term" value="C:cytoplasm"/>
    <property type="evidence" value="ECO:0007669"/>
    <property type="project" value="TreeGrafter"/>
</dbReference>
<keyword evidence="10" id="KW-0732">Signal</keyword>
<dbReference type="OrthoDB" id="6369239at2759"/>
<keyword evidence="12" id="KW-1185">Reference proteome</keyword>
<evidence type="ECO:0000256" key="9">
    <source>
        <dbReference type="SAM" id="MobiDB-lite"/>
    </source>
</evidence>
<evidence type="ECO:0000256" key="7">
    <source>
        <dbReference type="ARBA" id="ARBA00023136"/>
    </source>
</evidence>
<evidence type="ECO:0000313" key="12">
    <source>
        <dbReference type="Proteomes" id="UP000283509"/>
    </source>
</evidence>
<dbReference type="GO" id="GO:0016020">
    <property type="term" value="C:membrane"/>
    <property type="evidence" value="ECO:0007669"/>
    <property type="project" value="UniProtKB-SubCell"/>
</dbReference>